<sequence>MKKAGLWYAAFIVIMMATAAPVQQTAPVAGEIITRDIPHQY</sequence>
<evidence type="ECO:0000256" key="1">
    <source>
        <dbReference type="SAM" id="SignalP"/>
    </source>
</evidence>
<feature type="chain" id="PRO_5038807670" evidence="1">
    <location>
        <begin position="20"/>
        <end position="41"/>
    </location>
</feature>
<name>A0A1H2XTD5_9BACI</name>
<evidence type="ECO:0000313" key="3">
    <source>
        <dbReference type="Proteomes" id="UP000199488"/>
    </source>
</evidence>
<dbReference type="Proteomes" id="UP000199488">
    <property type="component" value="Unassembled WGS sequence"/>
</dbReference>
<dbReference type="RefSeq" id="WP_281241116.1">
    <property type="nucleotide sequence ID" value="NZ_FNNC01000007.1"/>
</dbReference>
<keyword evidence="1" id="KW-0732">Signal</keyword>
<feature type="signal peptide" evidence="1">
    <location>
        <begin position="1"/>
        <end position="19"/>
    </location>
</feature>
<reference evidence="2 3" key="1">
    <citation type="submission" date="2016-10" db="EMBL/GenBank/DDBJ databases">
        <authorList>
            <person name="de Groot N.N."/>
        </authorList>
    </citation>
    <scope>NUCLEOTIDE SEQUENCE [LARGE SCALE GENOMIC DNA]</scope>
    <source>
        <strain evidence="2 3">DSM 23126</strain>
    </source>
</reference>
<protein>
    <submittedName>
        <fullName evidence="2">Uncharacterized protein</fullName>
    </submittedName>
</protein>
<accession>A0A1H2XTD5</accession>
<gene>
    <name evidence="2" type="ORF">SAMN05421781_2911</name>
</gene>
<organism evidence="2 3">
    <name type="scientific">Marinococcus luteus</name>
    <dbReference type="NCBI Taxonomy" id="1122204"/>
    <lineage>
        <taxon>Bacteria</taxon>
        <taxon>Bacillati</taxon>
        <taxon>Bacillota</taxon>
        <taxon>Bacilli</taxon>
        <taxon>Bacillales</taxon>
        <taxon>Bacillaceae</taxon>
        <taxon>Marinococcus</taxon>
    </lineage>
</organism>
<keyword evidence="3" id="KW-1185">Reference proteome</keyword>
<dbReference type="EMBL" id="FNNC01000007">
    <property type="protein sequence ID" value="SDW96143.1"/>
    <property type="molecule type" value="Genomic_DNA"/>
</dbReference>
<proteinExistence type="predicted"/>
<dbReference type="AlphaFoldDB" id="A0A1H2XTD5"/>
<evidence type="ECO:0000313" key="2">
    <source>
        <dbReference type="EMBL" id="SDW96143.1"/>
    </source>
</evidence>